<dbReference type="EMBL" id="CAJVCH010530321">
    <property type="protein sequence ID" value="CAG7823695.1"/>
    <property type="molecule type" value="Genomic_DNA"/>
</dbReference>
<accession>A0A8J2PVX6</accession>
<evidence type="ECO:0000313" key="3">
    <source>
        <dbReference type="Proteomes" id="UP000708208"/>
    </source>
</evidence>
<dbReference type="AlphaFoldDB" id="A0A8J2PVX6"/>
<feature type="compositionally biased region" description="Polar residues" evidence="1">
    <location>
        <begin position="9"/>
        <end position="21"/>
    </location>
</feature>
<gene>
    <name evidence="2" type="ORF">AFUS01_LOCUS33896</name>
</gene>
<organism evidence="2 3">
    <name type="scientific">Allacma fusca</name>
    <dbReference type="NCBI Taxonomy" id="39272"/>
    <lineage>
        <taxon>Eukaryota</taxon>
        <taxon>Metazoa</taxon>
        <taxon>Ecdysozoa</taxon>
        <taxon>Arthropoda</taxon>
        <taxon>Hexapoda</taxon>
        <taxon>Collembola</taxon>
        <taxon>Symphypleona</taxon>
        <taxon>Sminthuridae</taxon>
        <taxon>Allacma</taxon>
    </lineage>
</organism>
<protein>
    <submittedName>
        <fullName evidence="2">Uncharacterized protein</fullName>
    </submittedName>
</protein>
<proteinExistence type="predicted"/>
<evidence type="ECO:0000313" key="2">
    <source>
        <dbReference type="EMBL" id="CAG7823695.1"/>
    </source>
</evidence>
<dbReference type="Proteomes" id="UP000708208">
    <property type="component" value="Unassembled WGS sequence"/>
</dbReference>
<sequence>KIAGENAVEPSSQSPSFIRTGSTDEEASTVTTLTVEYVDSKPQIALLTRRQSSLELATVVNGNSMNGTENSSSAPPSPIVASDITPPASSSTTIVTSTANVNVHQINATHGGVTKTEMKRVKNFLAA</sequence>
<feature type="non-terminal residue" evidence="2">
    <location>
        <position position="1"/>
    </location>
</feature>
<keyword evidence="3" id="KW-1185">Reference proteome</keyword>
<evidence type="ECO:0000256" key="1">
    <source>
        <dbReference type="SAM" id="MobiDB-lite"/>
    </source>
</evidence>
<feature type="region of interest" description="Disordered" evidence="1">
    <location>
        <begin position="61"/>
        <end position="91"/>
    </location>
</feature>
<feature type="region of interest" description="Disordered" evidence="1">
    <location>
        <begin position="1"/>
        <end position="26"/>
    </location>
</feature>
<name>A0A8J2PVX6_9HEXA</name>
<reference evidence="2" key="1">
    <citation type="submission" date="2021-06" db="EMBL/GenBank/DDBJ databases">
        <authorList>
            <person name="Hodson N. C."/>
            <person name="Mongue J. A."/>
            <person name="Jaron S. K."/>
        </authorList>
    </citation>
    <scope>NUCLEOTIDE SEQUENCE</scope>
</reference>
<feature type="compositionally biased region" description="Polar residues" evidence="1">
    <location>
        <begin position="61"/>
        <end position="70"/>
    </location>
</feature>
<comment type="caution">
    <text evidence="2">The sequence shown here is derived from an EMBL/GenBank/DDBJ whole genome shotgun (WGS) entry which is preliminary data.</text>
</comment>